<gene>
    <name evidence="2" type="ORF">CR513_36493</name>
</gene>
<evidence type="ECO:0000313" key="3">
    <source>
        <dbReference type="Proteomes" id="UP000257109"/>
    </source>
</evidence>
<reference evidence="2" key="1">
    <citation type="submission" date="2018-05" db="EMBL/GenBank/DDBJ databases">
        <title>Draft genome of Mucuna pruriens seed.</title>
        <authorList>
            <person name="Nnadi N.E."/>
            <person name="Vos R."/>
            <person name="Hasami M.H."/>
            <person name="Devisetty U.K."/>
            <person name="Aguiy J.C."/>
        </authorList>
    </citation>
    <scope>NUCLEOTIDE SEQUENCE [LARGE SCALE GENOMIC DNA]</scope>
    <source>
        <strain evidence="2">JCA_2017</strain>
    </source>
</reference>
<evidence type="ECO:0008006" key="4">
    <source>
        <dbReference type="Google" id="ProtNLM"/>
    </source>
</evidence>
<keyword evidence="3" id="KW-1185">Reference proteome</keyword>
<protein>
    <recommendedName>
        <fullName evidence="4">Retrotransposon gag domain-containing protein</fullName>
    </recommendedName>
</protein>
<dbReference type="AlphaFoldDB" id="A0A371FX98"/>
<accession>A0A371FX98</accession>
<feature type="non-terminal residue" evidence="2">
    <location>
        <position position="1"/>
    </location>
</feature>
<feature type="compositionally biased region" description="Basic and acidic residues" evidence="1">
    <location>
        <begin position="1"/>
        <end position="23"/>
    </location>
</feature>
<feature type="compositionally biased region" description="Basic and acidic residues" evidence="1">
    <location>
        <begin position="125"/>
        <end position="143"/>
    </location>
</feature>
<feature type="compositionally biased region" description="Basic residues" evidence="1">
    <location>
        <begin position="144"/>
        <end position="161"/>
    </location>
</feature>
<organism evidence="2 3">
    <name type="scientific">Mucuna pruriens</name>
    <name type="common">Velvet bean</name>
    <name type="synonym">Dolichos pruriens</name>
    <dbReference type="NCBI Taxonomy" id="157652"/>
    <lineage>
        <taxon>Eukaryota</taxon>
        <taxon>Viridiplantae</taxon>
        <taxon>Streptophyta</taxon>
        <taxon>Embryophyta</taxon>
        <taxon>Tracheophyta</taxon>
        <taxon>Spermatophyta</taxon>
        <taxon>Magnoliopsida</taxon>
        <taxon>eudicotyledons</taxon>
        <taxon>Gunneridae</taxon>
        <taxon>Pentapetalae</taxon>
        <taxon>rosids</taxon>
        <taxon>fabids</taxon>
        <taxon>Fabales</taxon>
        <taxon>Fabaceae</taxon>
        <taxon>Papilionoideae</taxon>
        <taxon>50 kb inversion clade</taxon>
        <taxon>NPAAA clade</taxon>
        <taxon>indigoferoid/millettioid clade</taxon>
        <taxon>Phaseoleae</taxon>
        <taxon>Mucuna</taxon>
    </lineage>
</organism>
<feature type="region of interest" description="Disordered" evidence="1">
    <location>
        <begin position="114"/>
        <end position="161"/>
    </location>
</feature>
<comment type="caution">
    <text evidence="2">The sequence shown here is derived from an EMBL/GenBank/DDBJ whole genome shotgun (WGS) entry which is preliminary data.</text>
</comment>
<name>A0A371FX98_MUCPR</name>
<dbReference type="EMBL" id="QJKJ01007577">
    <property type="protein sequence ID" value="RDX82683.1"/>
    <property type="molecule type" value="Genomic_DNA"/>
</dbReference>
<dbReference type="OrthoDB" id="1748369at2759"/>
<feature type="region of interest" description="Disordered" evidence="1">
    <location>
        <begin position="1"/>
        <end position="43"/>
    </location>
</feature>
<sequence length="246" mass="28292">MEEIRARVDKHIEVEEDQAERQPRAGGHIRPPLKGENKYPTKSKDYPLTLTSLREKRTQILCEIYHTNLLKYPKDTKGQRLGANAQEWCEFHRAYGHSTEDCCTLQEQIKKAGNLKALTSPRAPRRIEKGEAPTETRERSRREEKRRKRSRSPQRRDTRHRGVITTISRGGSGVGADRGRKRKASDVLVVREKVDTTPTLMIAFGERDMRSEPPRHDEPMVISVVVAKYKVERVLIDQGSSANILY</sequence>
<dbReference type="Proteomes" id="UP000257109">
    <property type="component" value="Unassembled WGS sequence"/>
</dbReference>
<proteinExistence type="predicted"/>
<feature type="compositionally biased region" description="Basic and acidic residues" evidence="1">
    <location>
        <begin position="33"/>
        <end position="43"/>
    </location>
</feature>
<evidence type="ECO:0000256" key="1">
    <source>
        <dbReference type="SAM" id="MobiDB-lite"/>
    </source>
</evidence>
<evidence type="ECO:0000313" key="2">
    <source>
        <dbReference type="EMBL" id="RDX82683.1"/>
    </source>
</evidence>